<evidence type="ECO:0000256" key="1">
    <source>
        <dbReference type="ARBA" id="ARBA00022801"/>
    </source>
</evidence>
<dbReference type="InterPro" id="IPR000086">
    <property type="entry name" value="NUDIX_hydrolase_dom"/>
</dbReference>
<reference evidence="3 4" key="1">
    <citation type="submission" date="2021-01" db="EMBL/GenBank/DDBJ databases">
        <title>Chryseolinea sp. Jin1 Genome sequencing and assembly.</title>
        <authorList>
            <person name="Kim I."/>
        </authorList>
    </citation>
    <scope>NUCLEOTIDE SEQUENCE [LARGE SCALE GENOMIC DNA]</scope>
    <source>
        <strain evidence="3 4">Jin1</strain>
    </source>
</reference>
<evidence type="ECO:0000313" key="4">
    <source>
        <dbReference type="Proteomes" id="UP000613030"/>
    </source>
</evidence>
<gene>
    <name evidence="3" type="ORF">JI741_16615</name>
</gene>
<dbReference type="EMBL" id="JAERRB010000005">
    <property type="protein sequence ID" value="MBL0742852.1"/>
    <property type="molecule type" value="Genomic_DNA"/>
</dbReference>
<dbReference type="Proteomes" id="UP000613030">
    <property type="component" value="Unassembled WGS sequence"/>
</dbReference>
<dbReference type="InterPro" id="IPR020084">
    <property type="entry name" value="NUDIX_hydrolase_CS"/>
</dbReference>
<dbReference type="PANTHER" id="PTHR43736">
    <property type="entry name" value="ADP-RIBOSE PYROPHOSPHATASE"/>
    <property type="match status" value="1"/>
</dbReference>
<dbReference type="PROSITE" id="PS00893">
    <property type="entry name" value="NUDIX_BOX"/>
    <property type="match status" value="1"/>
</dbReference>
<dbReference type="PROSITE" id="PS51462">
    <property type="entry name" value="NUDIX"/>
    <property type="match status" value="1"/>
</dbReference>
<protein>
    <submittedName>
        <fullName evidence="3">NUDIX hydrolase</fullName>
    </submittedName>
</protein>
<keyword evidence="4" id="KW-1185">Reference proteome</keyword>
<dbReference type="GO" id="GO:0016787">
    <property type="term" value="F:hydrolase activity"/>
    <property type="evidence" value="ECO:0007669"/>
    <property type="project" value="UniProtKB-KW"/>
</dbReference>
<name>A0ABS1KW01_9BACT</name>
<accession>A0ABS1KW01</accession>
<keyword evidence="1 3" id="KW-0378">Hydrolase</keyword>
<proteinExistence type="predicted"/>
<dbReference type="CDD" id="cd03674">
    <property type="entry name" value="NUDIX_Hydrolase"/>
    <property type="match status" value="1"/>
</dbReference>
<dbReference type="SUPFAM" id="SSF55811">
    <property type="entry name" value="Nudix"/>
    <property type="match status" value="1"/>
</dbReference>
<dbReference type="Gene3D" id="3.90.79.10">
    <property type="entry name" value="Nucleoside Triphosphate Pyrophosphohydrolase"/>
    <property type="match status" value="1"/>
</dbReference>
<feature type="domain" description="Nudix hydrolase" evidence="2">
    <location>
        <begin position="86"/>
        <end position="222"/>
    </location>
</feature>
<dbReference type="InterPro" id="IPR015797">
    <property type="entry name" value="NUDIX_hydrolase-like_dom_sf"/>
</dbReference>
<evidence type="ECO:0000313" key="3">
    <source>
        <dbReference type="EMBL" id="MBL0742852.1"/>
    </source>
</evidence>
<organism evidence="3 4">
    <name type="scientific">Chryseolinea lacunae</name>
    <dbReference type="NCBI Taxonomy" id="2801331"/>
    <lineage>
        <taxon>Bacteria</taxon>
        <taxon>Pseudomonadati</taxon>
        <taxon>Bacteroidota</taxon>
        <taxon>Cytophagia</taxon>
        <taxon>Cytophagales</taxon>
        <taxon>Fulvivirgaceae</taxon>
        <taxon>Chryseolinea</taxon>
    </lineage>
</organism>
<evidence type="ECO:0000259" key="2">
    <source>
        <dbReference type="PROSITE" id="PS51462"/>
    </source>
</evidence>
<comment type="caution">
    <text evidence="3">The sequence shown here is derived from an EMBL/GenBank/DDBJ whole genome shotgun (WGS) entry which is preliminary data.</text>
</comment>
<dbReference type="PANTHER" id="PTHR43736:SF1">
    <property type="entry name" value="DIHYDRONEOPTERIN TRIPHOSPHATE DIPHOSPHATASE"/>
    <property type="match status" value="1"/>
</dbReference>
<dbReference type="Pfam" id="PF00293">
    <property type="entry name" value="NUDIX"/>
    <property type="match status" value="1"/>
</dbReference>
<sequence>MFSISHIYCRTQYFSATLTTTLRRRDEWYKSVSGSGVSFGQTKNVNRQTLISALLAYSPSPDEHPFVARFLDLLQHPDAYQRTHLPGHLTGSVWIVDPSRKFVLLTHHAKLNRWLQPGGHADGDENILNVALREAEEETGLRNFTHHASVFDVDIHTIPARKDFPEHLHYDVRFLLETDRDNSLHLSDESHALAWVAVEELAAKTENNVSMLRMADKVKRLL</sequence>